<proteinExistence type="predicted"/>
<evidence type="ECO:0000313" key="2">
    <source>
        <dbReference type="EMBL" id="TNU73512.1"/>
    </source>
</evidence>
<dbReference type="Proteomes" id="UP000313849">
    <property type="component" value="Unassembled WGS sequence"/>
</dbReference>
<dbReference type="OrthoDB" id="2643438at2"/>
<evidence type="ECO:0000313" key="3">
    <source>
        <dbReference type="Proteomes" id="UP000313849"/>
    </source>
</evidence>
<dbReference type="AlphaFoldDB" id="A0A5C5BBS5"/>
<protein>
    <submittedName>
        <fullName evidence="2">Uncharacterized protein</fullName>
    </submittedName>
</protein>
<accession>A0A5C5BBS5</accession>
<keyword evidence="3" id="KW-1185">Reference proteome</keyword>
<feature type="compositionally biased region" description="Basic residues" evidence="1">
    <location>
        <begin position="136"/>
        <end position="146"/>
    </location>
</feature>
<organism evidence="2 3">
    <name type="scientific">Miniimonas arenae</name>
    <dbReference type="NCBI Taxonomy" id="676201"/>
    <lineage>
        <taxon>Bacteria</taxon>
        <taxon>Bacillati</taxon>
        <taxon>Actinomycetota</taxon>
        <taxon>Actinomycetes</taxon>
        <taxon>Micrococcales</taxon>
        <taxon>Beutenbergiaceae</taxon>
        <taxon>Miniimonas</taxon>
    </lineage>
</organism>
<name>A0A5C5BBS5_9MICO</name>
<sequence length="165" mass="17631">MRGTLAQWGTAVGGGEALVDTVLRHARTGILDEARVTACDALDVVHLLWWARRTGAATYRDAEVRDVAAHVLAVAAGVWHDREGAPFAPGGTTMVLTSRADPAAPSLQGSEMWLALAWYAADLLGVASDLGYTPRGIHRPTPRPTRRPVLPERHAGGAEPLRSRT</sequence>
<comment type="caution">
    <text evidence="2">The sequence shown here is derived from an EMBL/GenBank/DDBJ whole genome shotgun (WGS) entry which is preliminary data.</text>
</comment>
<evidence type="ECO:0000256" key="1">
    <source>
        <dbReference type="SAM" id="MobiDB-lite"/>
    </source>
</evidence>
<feature type="region of interest" description="Disordered" evidence="1">
    <location>
        <begin position="134"/>
        <end position="165"/>
    </location>
</feature>
<gene>
    <name evidence="2" type="ORF">FH969_11105</name>
</gene>
<dbReference type="EMBL" id="VENP01000043">
    <property type="protein sequence ID" value="TNU73512.1"/>
    <property type="molecule type" value="Genomic_DNA"/>
</dbReference>
<reference evidence="2 3" key="1">
    <citation type="submission" date="2019-06" db="EMBL/GenBank/DDBJ databases">
        <title>Draft genome sequence of Miniimonas arenae KCTC 19750T isolated from sea sand.</title>
        <authorList>
            <person name="Park S.-J."/>
        </authorList>
    </citation>
    <scope>NUCLEOTIDE SEQUENCE [LARGE SCALE GENOMIC DNA]</scope>
    <source>
        <strain evidence="2 3">KCTC 19750</strain>
    </source>
</reference>